<comment type="caution">
    <text evidence="6">The sequence shown here is derived from an EMBL/GenBank/DDBJ whole genome shotgun (WGS) entry which is preliminary data.</text>
</comment>
<evidence type="ECO:0000256" key="4">
    <source>
        <dbReference type="ARBA" id="ARBA00023163"/>
    </source>
</evidence>
<evidence type="ECO:0000313" key="6">
    <source>
        <dbReference type="EMBL" id="RXH54945.1"/>
    </source>
</evidence>
<keyword evidence="3" id="KW-0238">DNA-binding</keyword>
<dbReference type="InterPro" id="IPR036388">
    <property type="entry name" value="WH-like_DNA-bd_sf"/>
</dbReference>
<dbReference type="SUPFAM" id="SSF53850">
    <property type="entry name" value="Periplasmic binding protein-like II"/>
    <property type="match status" value="1"/>
</dbReference>
<dbReference type="EMBL" id="RDSM01000003">
    <property type="protein sequence ID" value="RXH54945.1"/>
    <property type="molecule type" value="Genomic_DNA"/>
</dbReference>
<dbReference type="Proteomes" id="UP000289437">
    <property type="component" value="Unassembled WGS sequence"/>
</dbReference>
<evidence type="ECO:0000256" key="3">
    <source>
        <dbReference type="ARBA" id="ARBA00023125"/>
    </source>
</evidence>
<protein>
    <submittedName>
        <fullName evidence="6">Transcriptional regulator, LysR family</fullName>
    </submittedName>
</protein>
<gene>
    <name evidence="6" type="ORF">GRAN_4049</name>
</gene>
<sequence>MTRAAEQLHVAQPALTQNIQHLEQELGATLIARNGRTLLLTEAGAVFLAEAERSLHQFELAKNAARKVARGEAGNLSLGFSSAAGIRVVPRVVKNFGDRYPDIRVHLTEIGAEAQLRALRDGSIDVGIGYAQSTPEFETSRLPAESLFAVLPENHPLARKEDLDISELSREVFVVPSRKVATTLRDAIMAECEDSGFRPHLIQEITTAQTALGMVAAGVGISILPTTIRTLEHPGVAFIPLKNTRHEVRLALLWRRDHPPAALRKLLMVL</sequence>
<dbReference type="AlphaFoldDB" id="A0A4Q0SV62"/>
<dbReference type="PANTHER" id="PTHR30346">
    <property type="entry name" value="TRANSCRIPTIONAL DUAL REGULATOR HCAR-RELATED"/>
    <property type="match status" value="1"/>
</dbReference>
<dbReference type="InterPro" id="IPR005119">
    <property type="entry name" value="LysR_subst-bd"/>
</dbReference>
<dbReference type="GO" id="GO:0003700">
    <property type="term" value="F:DNA-binding transcription factor activity"/>
    <property type="evidence" value="ECO:0007669"/>
    <property type="project" value="InterPro"/>
</dbReference>
<dbReference type="Pfam" id="PF03466">
    <property type="entry name" value="LysR_substrate"/>
    <property type="match status" value="1"/>
</dbReference>
<dbReference type="PROSITE" id="PS50931">
    <property type="entry name" value="HTH_LYSR"/>
    <property type="match status" value="1"/>
</dbReference>
<organism evidence="6 7">
    <name type="scientific">Granulicella sibirica</name>
    <dbReference type="NCBI Taxonomy" id="2479048"/>
    <lineage>
        <taxon>Bacteria</taxon>
        <taxon>Pseudomonadati</taxon>
        <taxon>Acidobacteriota</taxon>
        <taxon>Terriglobia</taxon>
        <taxon>Terriglobales</taxon>
        <taxon>Acidobacteriaceae</taxon>
        <taxon>Granulicella</taxon>
    </lineage>
</organism>
<dbReference type="PANTHER" id="PTHR30346:SF28">
    <property type="entry name" value="HTH-TYPE TRANSCRIPTIONAL REGULATOR CYNR"/>
    <property type="match status" value="1"/>
</dbReference>
<feature type="domain" description="HTH lysR-type" evidence="5">
    <location>
        <begin position="1"/>
        <end position="41"/>
    </location>
</feature>
<evidence type="ECO:0000256" key="2">
    <source>
        <dbReference type="ARBA" id="ARBA00023015"/>
    </source>
</evidence>
<dbReference type="GO" id="GO:0032993">
    <property type="term" value="C:protein-DNA complex"/>
    <property type="evidence" value="ECO:0007669"/>
    <property type="project" value="TreeGrafter"/>
</dbReference>
<dbReference type="InterPro" id="IPR000847">
    <property type="entry name" value="LysR_HTH_N"/>
</dbReference>
<keyword evidence="2" id="KW-0805">Transcription regulation</keyword>
<dbReference type="Gene3D" id="3.40.190.10">
    <property type="entry name" value="Periplasmic binding protein-like II"/>
    <property type="match status" value="2"/>
</dbReference>
<accession>A0A4Q0SV62</accession>
<evidence type="ECO:0000259" key="5">
    <source>
        <dbReference type="PROSITE" id="PS50931"/>
    </source>
</evidence>
<dbReference type="GO" id="GO:0003677">
    <property type="term" value="F:DNA binding"/>
    <property type="evidence" value="ECO:0007669"/>
    <property type="project" value="UniProtKB-KW"/>
</dbReference>
<dbReference type="CDD" id="cd08414">
    <property type="entry name" value="PBP2_LTTR_aromatics_like"/>
    <property type="match status" value="1"/>
</dbReference>
<dbReference type="PRINTS" id="PR00039">
    <property type="entry name" value="HTHLYSR"/>
</dbReference>
<evidence type="ECO:0000256" key="1">
    <source>
        <dbReference type="ARBA" id="ARBA00009437"/>
    </source>
</evidence>
<name>A0A4Q0SV62_9BACT</name>
<comment type="similarity">
    <text evidence="1">Belongs to the LysR transcriptional regulatory family.</text>
</comment>
<proteinExistence type="inferred from homology"/>
<dbReference type="Gene3D" id="1.10.10.10">
    <property type="entry name" value="Winged helix-like DNA-binding domain superfamily/Winged helix DNA-binding domain"/>
    <property type="match status" value="1"/>
</dbReference>
<evidence type="ECO:0000313" key="7">
    <source>
        <dbReference type="Proteomes" id="UP000289437"/>
    </source>
</evidence>
<dbReference type="SUPFAM" id="SSF46785">
    <property type="entry name" value="Winged helix' DNA-binding domain"/>
    <property type="match status" value="1"/>
</dbReference>
<keyword evidence="4" id="KW-0804">Transcription</keyword>
<keyword evidence="7" id="KW-1185">Reference proteome</keyword>
<reference evidence="7" key="2">
    <citation type="submission" date="2019-02" db="EMBL/GenBank/DDBJ databases">
        <title>Granulicella sibirica sp. nov., a psychrotolerant acidobacterium isolated from an organic soil layer in forested tundra, West Siberia.</title>
        <authorList>
            <person name="Oshkin I.Y."/>
            <person name="Kulichevskaya I.S."/>
            <person name="Rijpstra W.I.C."/>
            <person name="Sinninghe Damste J.S."/>
            <person name="Rakitin A.L."/>
            <person name="Ravin N.V."/>
            <person name="Dedysh S.N."/>
        </authorList>
    </citation>
    <scope>NUCLEOTIDE SEQUENCE [LARGE SCALE GENOMIC DNA]</scope>
    <source>
        <strain evidence="7">AF10</strain>
    </source>
</reference>
<dbReference type="InterPro" id="IPR036390">
    <property type="entry name" value="WH_DNA-bd_sf"/>
</dbReference>
<reference evidence="6 7" key="1">
    <citation type="submission" date="2018-11" db="EMBL/GenBank/DDBJ databases">
        <authorList>
            <person name="Mardanov A.V."/>
            <person name="Ravin N.V."/>
            <person name="Dedysh S.N."/>
        </authorList>
    </citation>
    <scope>NUCLEOTIDE SEQUENCE [LARGE SCALE GENOMIC DNA]</scope>
    <source>
        <strain evidence="6 7">AF10</strain>
    </source>
</reference>
<dbReference type="Pfam" id="PF00126">
    <property type="entry name" value="HTH_1"/>
    <property type="match status" value="1"/>
</dbReference>